<dbReference type="KEGG" id="afla:FHG64_16645"/>
<evidence type="ECO:0000259" key="2">
    <source>
        <dbReference type="Pfam" id="PF13767"/>
    </source>
</evidence>
<feature type="domain" description="DUF4168" evidence="2">
    <location>
        <begin position="119"/>
        <end position="174"/>
    </location>
</feature>
<keyword evidence="1" id="KW-0732">Signal</keyword>
<name>A0A5B7X723_9FLAO</name>
<dbReference type="Pfam" id="PF13767">
    <property type="entry name" value="DUF4168"/>
    <property type="match status" value="1"/>
</dbReference>
<proteinExistence type="predicted"/>
<dbReference type="InterPro" id="IPR025433">
    <property type="entry name" value="DUF4168"/>
</dbReference>
<feature type="chain" id="PRO_5022954775" evidence="1">
    <location>
        <begin position="47"/>
        <end position="181"/>
    </location>
</feature>
<evidence type="ECO:0000313" key="3">
    <source>
        <dbReference type="EMBL" id="QCY70890.1"/>
    </source>
</evidence>
<evidence type="ECO:0000256" key="1">
    <source>
        <dbReference type="SAM" id="SignalP"/>
    </source>
</evidence>
<organism evidence="3 4">
    <name type="scientific">Antarcticibacterium flavum</name>
    <dbReference type="NCBI Taxonomy" id="2058175"/>
    <lineage>
        <taxon>Bacteria</taxon>
        <taxon>Pseudomonadati</taxon>
        <taxon>Bacteroidota</taxon>
        <taxon>Flavobacteriia</taxon>
        <taxon>Flavobacteriales</taxon>
        <taxon>Flavobacteriaceae</taxon>
        <taxon>Antarcticibacterium</taxon>
    </lineage>
</organism>
<dbReference type="Proteomes" id="UP000309016">
    <property type="component" value="Chromosome"/>
</dbReference>
<dbReference type="AlphaFoldDB" id="A0A5B7X723"/>
<keyword evidence="4" id="KW-1185">Reference proteome</keyword>
<evidence type="ECO:0000313" key="4">
    <source>
        <dbReference type="Proteomes" id="UP000309016"/>
    </source>
</evidence>
<sequence length="181" mass="20512">MQNAIRPLVCKLQILIIKNKQMFRLKRKMNVMLLCAGLFAGSTAMAQTPQLPQQQQQQQDVKVTDAELEKFAEAYQGIQVAQQKAQKKMIAAVEEQDMEIGTFNEIHQAKMQNQQVDASKEDLQKHAKAVEKIEKMQPAIQAEMEEIITDADLTVERYEQIAGAMQTNPSLIQRLQKIMAG</sequence>
<dbReference type="EMBL" id="CP040812">
    <property type="protein sequence ID" value="QCY70890.1"/>
    <property type="molecule type" value="Genomic_DNA"/>
</dbReference>
<accession>A0A5B7X723</accession>
<protein>
    <submittedName>
        <fullName evidence="3">DUF4168 domain-containing protein</fullName>
    </submittedName>
</protein>
<gene>
    <name evidence="3" type="ORF">FHG64_16645</name>
</gene>
<dbReference type="OrthoDB" id="1467687at2"/>
<feature type="signal peptide" evidence="1">
    <location>
        <begin position="1"/>
        <end position="46"/>
    </location>
</feature>
<reference evidence="3 4" key="1">
    <citation type="submission" date="2019-06" db="EMBL/GenBank/DDBJ databases">
        <title>Complete genome sequence of Antarcticibacterium flavum KCTC 52984T from an Antarctic marine sediment.</title>
        <authorList>
            <person name="Lee Y.M."/>
            <person name="Shin S.C."/>
        </authorList>
    </citation>
    <scope>NUCLEOTIDE SEQUENCE [LARGE SCALE GENOMIC DNA]</scope>
    <source>
        <strain evidence="3 4">KCTC 52984</strain>
    </source>
</reference>